<keyword evidence="2" id="KW-0808">Transferase</keyword>
<dbReference type="CDD" id="cd03811">
    <property type="entry name" value="GT4_GT28_WabH-like"/>
    <property type="match status" value="1"/>
</dbReference>
<evidence type="ECO:0000313" key="3">
    <source>
        <dbReference type="Proteomes" id="UP000274920"/>
    </source>
</evidence>
<dbReference type="AlphaFoldDB" id="A0A3R8KX70"/>
<proteinExistence type="predicted"/>
<dbReference type="PANTHER" id="PTHR12526">
    <property type="entry name" value="GLYCOSYLTRANSFERASE"/>
    <property type="match status" value="1"/>
</dbReference>
<accession>A0A3R8KX70</accession>
<feature type="domain" description="Glycosyl transferase family 1" evidence="1">
    <location>
        <begin position="244"/>
        <end position="393"/>
    </location>
</feature>
<dbReference type="Proteomes" id="UP000274920">
    <property type="component" value="Unassembled WGS sequence"/>
</dbReference>
<evidence type="ECO:0000313" key="2">
    <source>
        <dbReference type="EMBL" id="RRK30279.1"/>
    </source>
</evidence>
<dbReference type="RefSeq" id="WP_125126125.1">
    <property type="nucleotide sequence ID" value="NZ_RHJS01000002.1"/>
</dbReference>
<dbReference type="SUPFAM" id="SSF53756">
    <property type="entry name" value="UDP-Glycosyltransferase/glycogen phosphorylase"/>
    <property type="match status" value="1"/>
</dbReference>
<dbReference type="InterPro" id="IPR001296">
    <property type="entry name" value="Glyco_trans_1"/>
</dbReference>
<evidence type="ECO:0000259" key="1">
    <source>
        <dbReference type="Pfam" id="PF00534"/>
    </source>
</evidence>
<comment type="caution">
    <text evidence="2">The sequence shown here is derived from an EMBL/GenBank/DDBJ whole genome shotgun (WGS) entry which is preliminary data.</text>
</comment>
<protein>
    <submittedName>
        <fullName evidence="2">Glycosyltransferase</fullName>
    </submittedName>
</protein>
<name>A0A3R8KX70_9FIRM</name>
<sequence>MALEKRKRAERKKLLFVVNTLGRAGAETALLELLKKLDGREYRLFLYVIMGQGEMAGELPSHVKLLNPRFSRCSVLEKKGKRVMVRTILSAFFRNGGCLDKLCFILKNLAAMRKKGIFQPDKLLWRMLSDGAHRFDVKFDMAVAYLEGASAYYVAEHVKADKKCAFVHIDYESAGYTREMDQGCWERFDRIFTVSDEVKSHFLAFYPEYAPKTDTFHNLIDQEAVRNRAKEGSGFRDGYPGARLLTVGRLTYQKAYDIAIDAMGLLKTSGCRARWYVLGEGDQRAALEKKIAAAGLEEDFVLLGAVTNPFPYYVQTDLYIHATRFEGKSIAIQEAQTLGCTVIASDCNGNREQITDGVDGILCELAPRAIADSIAALLKDEDRRKRLGQEAAKKTTAQKEEIQKLLRVLE</sequence>
<gene>
    <name evidence="2" type="ORF">EBB54_01970</name>
</gene>
<dbReference type="Pfam" id="PF00534">
    <property type="entry name" value="Glycos_transf_1"/>
    <property type="match status" value="1"/>
</dbReference>
<dbReference type="GO" id="GO:0016757">
    <property type="term" value="F:glycosyltransferase activity"/>
    <property type="evidence" value="ECO:0007669"/>
    <property type="project" value="InterPro"/>
</dbReference>
<organism evidence="2 3">
    <name type="scientific">Schaedlerella arabinosiphila</name>
    <dbReference type="NCBI Taxonomy" id="2044587"/>
    <lineage>
        <taxon>Bacteria</taxon>
        <taxon>Bacillati</taxon>
        <taxon>Bacillota</taxon>
        <taxon>Clostridia</taxon>
        <taxon>Lachnospirales</taxon>
        <taxon>Lachnospiraceae</taxon>
        <taxon>Schaedlerella</taxon>
    </lineage>
</organism>
<keyword evidence="3" id="KW-1185">Reference proteome</keyword>
<dbReference type="Gene3D" id="3.40.50.2000">
    <property type="entry name" value="Glycogen Phosphorylase B"/>
    <property type="match status" value="2"/>
</dbReference>
<reference evidence="2" key="1">
    <citation type="submission" date="2018-10" db="EMBL/GenBank/DDBJ databases">
        <title>Schaedlerella arabinophila gen. nov. sp. nov., isolated from the mouse intestinal tract and comparative analysis with the genome of the closely related altered Schaedler flora strain ASF502.</title>
        <authorList>
            <person name="Miyake S."/>
            <person name="Soh M."/>
            <person name="Seedorf H."/>
        </authorList>
    </citation>
    <scope>NUCLEOTIDE SEQUENCE [LARGE SCALE GENOMIC DNA]</scope>
    <source>
        <strain evidence="2">DSM 106076</strain>
    </source>
</reference>
<dbReference type="EMBL" id="RHJS01000002">
    <property type="protein sequence ID" value="RRK30279.1"/>
    <property type="molecule type" value="Genomic_DNA"/>
</dbReference>
<dbReference type="PANTHER" id="PTHR12526:SF630">
    <property type="entry name" value="GLYCOSYLTRANSFERASE"/>
    <property type="match status" value="1"/>
</dbReference>